<comment type="caution">
    <text evidence="1">The sequence shown here is derived from an EMBL/GenBank/DDBJ whole genome shotgun (WGS) entry which is preliminary data.</text>
</comment>
<dbReference type="EMBL" id="CAJVPW010005171">
    <property type="protein sequence ID" value="CAG8551069.1"/>
    <property type="molecule type" value="Genomic_DNA"/>
</dbReference>
<name>A0ACA9LZS6_9GLOM</name>
<dbReference type="Proteomes" id="UP000789366">
    <property type="component" value="Unassembled WGS sequence"/>
</dbReference>
<evidence type="ECO:0000313" key="1">
    <source>
        <dbReference type="EMBL" id="CAG8551069.1"/>
    </source>
</evidence>
<reference evidence="1" key="1">
    <citation type="submission" date="2021-06" db="EMBL/GenBank/DDBJ databases">
        <authorList>
            <person name="Kallberg Y."/>
            <person name="Tangrot J."/>
            <person name="Rosling A."/>
        </authorList>
    </citation>
    <scope>NUCLEOTIDE SEQUENCE</scope>
    <source>
        <strain evidence="1">28 12/20/2015</strain>
    </source>
</reference>
<evidence type="ECO:0000313" key="2">
    <source>
        <dbReference type="Proteomes" id="UP000789366"/>
    </source>
</evidence>
<protein>
    <submittedName>
        <fullName evidence="1">6325_t:CDS:1</fullName>
    </submittedName>
</protein>
<accession>A0ACA9LZS6</accession>
<sequence>MTDSNKNVLFNSIFADIHKELESLNNEISALQEIYLADYNSDEEFDNEDNELNVNETYDQIEQLHKINVLYPMHILMEDEKKREK</sequence>
<gene>
    <name evidence="1" type="ORF">SPELUC_LOCUS5206</name>
</gene>
<proteinExistence type="predicted"/>
<keyword evidence="2" id="KW-1185">Reference proteome</keyword>
<organism evidence="1 2">
    <name type="scientific">Cetraspora pellucida</name>
    <dbReference type="NCBI Taxonomy" id="1433469"/>
    <lineage>
        <taxon>Eukaryota</taxon>
        <taxon>Fungi</taxon>
        <taxon>Fungi incertae sedis</taxon>
        <taxon>Mucoromycota</taxon>
        <taxon>Glomeromycotina</taxon>
        <taxon>Glomeromycetes</taxon>
        <taxon>Diversisporales</taxon>
        <taxon>Gigasporaceae</taxon>
        <taxon>Cetraspora</taxon>
    </lineage>
</organism>